<dbReference type="PROSITE" id="PS51464">
    <property type="entry name" value="SIS"/>
    <property type="match status" value="1"/>
</dbReference>
<dbReference type="InterPro" id="IPR000281">
    <property type="entry name" value="HTH_RpiR"/>
</dbReference>
<dbReference type="SUPFAM" id="SSF46689">
    <property type="entry name" value="Homeodomain-like"/>
    <property type="match status" value="1"/>
</dbReference>
<reference evidence="6 7" key="1">
    <citation type="journal article" date="2021" name="Cell Host Microbe">
        <title>in vivo commensal control of Clostridioides difficile virulence.</title>
        <authorList>
            <person name="Girinathan B.P."/>
            <person name="Dibenedetto N."/>
            <person name="Worley J.N."/>
            <person name="Peltier J."/>
            <person name="Arrieta-Ortiz M.L."/>
            <person name="Rupa Christinal Immanuel S."/>
            <person name="Lavin R."/>
            <person name="Delaney M.L."/>
            <person name="Cummins C."/>
            <person name="Hoffmann M."/>
            <person name="Luo Y."/>
            <person name="Gonzalez-Escalona N."/>
            <person name="Allard M."/>
            <person name="Onderdonk A.B."/>
            <person name="Gerber G.K."/>
            <person name="Sonenshein A.L."/>
            <person name="Baliga N."/>
            <person name="Dupuy B."/>
            <person name="Bry L."/>
        </authorList>
    </citation>
    <scope>NUCLEOTIDE SEQUENCE [LARGE SCALE GENOMIC DNA]</scope>
    <source>
        <strain evidence="6 7">DSM 599</strain>
    </source>
</reference>
<dbReference type="EMBL" id="JAIKTU010000004">
    <property type="protein sequence ID" value="MBY0755070.1"/>
    <property type="molecule type" value="Genomic_DNA"/>
</dbReference>
<proteinExistence type="predicted"/>
<evidence type="ECO:0000259" key="4">
    <source>
        <dbReference type="PROSITE" id="PS51071"/>
    </source>
</evidence>
<dbReference type="InterPro" id="IPR035472">
    <property type="entry name" value="RpiR-like_SIS"/>
</dbReference>
<dbReference type="Pfam" id="PF01380">
    <property type="entry name" value="SIS"/>
    <property type="match status" value="1"/>
</dbReference>
<dbReference type="Gene3D" id="3.40.50.10490">
    <property type="entry name" value="Glucose-6-phosphate isomerase like protein, domain 1"/>
    <property type="match status" value="1"/>
</dbReference>
<dbReference type="SUPFAM" id="SSF53697">
    <property type="entry name" value="SIS domain"/>
    <property type="match status" value="1"/>
</dbReference>
<evidence type="ECO:0000313" key="7">
    <source>
        <dbReference type="Proteomes" id="UP001299068"/>
    </source>
</evidence>
<evidence type="ECO:0000259" key="5">
    <source>
        <dbReference type="PROSITE" id="PS51464"/>
    </source>
</evidence>
<evidence type="ECO:0000256" key="1">
    <source>
        <dbReference type="ARBA" id="ARBA00023015"/>
    </source>
</evidence>
<dbReference type="Gene3D" id="1.10.10.10">
    <property type="entry name" value="Winged helix-like DNA-binding domain superfamily/Winged helix DNA-binding domain"/>
    <property type="match status" value="1"/>
</dbReference>
<organism evidence="6 7">
    <name type="scientific">Clostridium sardiniense</name>
    <name type="common">Clostridium absonum</name>
    <dbReference type="NCBI Taxonomy" id="29369"/>
    <lineage>
        <taxon>Bacteria</taxon>
        <taxon>Bacillati</taxon>
        <taxon>Bacillota</taxon>
        <taxon>Clostridia</taxon>
        <taxon>Eubacteriales</taxon>
        <taxon>Clostridiaceae</taxon>
        <taxon>Clostridium</taxon>
    </lineage>
</organism>
<dbReference type="Proteomes" id="UP001299068">
    <property type="component" value="Unassembled WGS sequence"/>
</dbReference>
<dbReference type="PROSITE" id="PS51071">
    <property type="entry name" value="HTH_RPIR"/>
    <property type="match status" value="1"/>
</dbReference>
<keyword evidence="3" id="KW-0804">Transcription</keyword>
<name>A0ABS7KW76_CLOSR</name>
<keyword evidence="7" id="KW-1185">Reference proteome</keyword>
<dbReference type="InterPro" id="IPR047640">
    <property type="entry name" value="RpiR-like"/>
</dbReference>
<evidence type="ECO:0000256" key="2">
    <source>
        <dbReference type="ARBA" id="ARBA00023125"/>
    </source>
</evidence>
<dbReference type="InterPro" id="IPR001347">
    <property type="entry name" value="SIS_dom"/>
</dbReference>
<keyword evidence="1" id="KW-0805">Transcription regulation</keyword>
<dbReference type="PANTHER" id="PTHR30514:SF1">
    <property type="entry name" value="HTH-TYPE TRANSCRIPTIONAL REGULATOR HEXR-RELATED"/>
    <property type="match status" value="1"/>
</dbReference>
<gene>
    <name evidence="6" type="ORF">K5V21_06335</name>
</gene>
<dbReference type="PANTHER" id="PTHR30514">
    <property type="entry name" value="GLUCOKINASE"/>
    <property type="match status" value="1"/>
</dbReference>
<dbReference type="InterPro" id="IPR009057">
    <property type="entry name" value="Homeodomain-like_sf"/>
</dbReference>
<comment type="caution">
    <text evidence="6">The sequence shown here is derived from an EMBL/GenBank/DDBJ whole genome shotgun (WGS) entry which is preliminary data.</text>
</comment>
<keyword evidence="2" id="KW-0238">DNA-binding</keyword>
<dbReference type="Pfam" id="PF01418">
    <property type="entry name" value="HTH_6"/>
    <property type="match status" value="1"/>
</dbReference>
<feature type="domain" description="SIS" evidence="5">
    <location>
        <begin position="126"/>
        <end position="268"/>
    </location>
</feature>
<dbReference type="RefSeq" id="WP_221860055.1">
    <property type="nucleotide sequence ID" value="NZ_JAIKTU010000004.1"/>
</dbReference>
<evidence type="ECO:0000256" key="3">
    <source>
        <dbReference type="ARBA" id="ARBA00023163"/>
    </source>
</evidence>
<accession>A0ABS7KW76</accession>
<dbReference type="InterPro" id="IPR036388">
    <property type="entry name" value="WH-like_DNA-bd_sf"/>
</dbReference>
<feature type="domain" description="HTH rpiR-type" evidence="4">
    <location>
        <begin position="6"/>
        <end position="82"/>
    </location>
</feature>
<sequence>MKNKERSVLDKIFAVYDNLYEAEKKIADYVINNQEKVVDMTVSELASKSNVSEATIIRFCKKCNLKGFHHLKISLAKEMVTSEESKISNTLDINNISGSIQNILANKIEELKQTVSMMDEKEVKTILETIKKARIVQFAAVGNTIPIILDGAYKLNQIGIRAVANSIWENQLAFSYSLTEEDVLIAVSSTGSSKRILTLVDVANEKGATTICITNHESSPLASKCKYRINTSTRERLFLDEFAFSKLSTMAVIEILFLLLAVDKRDGYTCISSHEQSMVDDKF</sequence>
<dbReference type="InterPro" id="IPR046348">
    <property type="entry name" value="SIS_dom_sf"/>
</dbReference>
<dbReference type="CDD" id="cd05013">
    <property type="entry name" value="SIS_RpiR"/>
    <property type="match status" value="1"/>
</dbReference>
<protein>
    <submittedName>
        <fullName evidence="6">MurR/RpiR family transcriptional regulator</fullName>
    </submittedName>
</protein>
<evidence type="ECO:0000313" key="6">
    <source>
        <dbReference type="EMBL" id="MBY0755070.1"/>
    </source>
</evidence>